<comment type="caution">
    <text evidence="1">The sequence shown here is derived from an EMBL/GenBank/DDBJ whole genome shotgun (WGS) entry which is preliminary data.</text>
</comment>
<evidence type="ECO:0000313" key="2">
    <source>
        <dbReference type="Proteomes" id="UP000632377"/>
    </source>
</evidence>
<dbReference type="InterPro" id="IPR043519">
    <property type="entry name" value="NT_sf"/>
</dbReference>
<dbReference type="RefSeq" id="WP_202751228.1">
    <property type="nucleotide sequence ID" value="NZ_JAESWC010000023.1"/>
</dbReference>
<dbReference type="EMBL" id="JAESWC010000023">
    <property type="protein sequence ID" value="MBL4938483.1"/>
    <property type="molecule type" value="Genomic_DNA"/>
</dbReference>
<protein>
    <recommendedName>
        <fullName evidence="3">Nucleotidyltransferase domain-containing protein</fullName>
    </recommendedName>
</protein>
<accession>A0ABS1TKI8</accession>
<sequence length="260" mass="30876">MNSIDRNTIINAIKDKFISMDEVHAYWLEGADSLNAVDEYSDIDIWLDVEDGYEDRAFALAEEELSRLGKLDFKYSINHAHPKIHQNYYHIEGTSQYLIIDFCIQSHSRDKDEVRFIEGDILEFPKVIFDKSNVITILKDEEKVYISLIENIISEVKAKYNQHSRVIKYVERNNYPEAFIYYLKYAADPLVQLMRVKYTPKYHYLHFIHISNHIPKEEVKLLEYYYQISSLEDIRIKTEKAKKTCNELIKEIEGIYNLKV</sequence>
<dbReference type="Proteomes" id="UP000632377">
    <property type="component" value="Unassembled WGS sequence"/>
</dbReference>
<evidence type="ECO:0000313" key="1">
    <source>
        <dbReference type="EMBL" id="MBL4938483.1"/>
    </source>
</evidence>
<name>A0ABS1TKI8_9CLOT</name>
<reference evidence="1 2" key="1">
    <citation type="submission" date="2021-01" db="EMBL/GenBank/DDBJ databases">
        <title>Genome public.</title>
        <authorList>
            <person name="Liu C."/>
            <person name="Sun Q."/>
        </authorList>
    </citation>
    <scope>NUCLEOTIDE SEQUENCE [LARGE SCALE GENOMIC DNA]</scope>
    <source>
        <strain evidence="1 2">YIM B02515</strain>
    </source>
</reference>
<organism evidence="1 2">
    <name type="scientific">Clostridium rhizosphaerae</name>
    <dbReference type="NCBI Taxonomy" id="2803861"/>
    <lineage>
        <taxon>Bacteria</taxon>
        <taxon>Bacillati</taxon>
        <taxon>Bacillota</taxon>
        <taxon>Clostridia</taxon>
        <taxon>Eubacteriales</taxon>
        <taxon>Clostridiaceae</taxon>
        <taxon>Clostridium</taxon>
    </lineage>
</organism>
<gene>
    <name evidence="1" type="ORF">JK636_22525</name>
</gene>
<proteinExistence type="predicted"/>
<evidence type="ECO:0008006" key="3">
    <source>
        <dbReference type="Google" id="ProtNLM"/>
    </source>
</evidence>
<dbReference type="Gene3D" id="3.30.460.10">
    <property type="entry name" value="Beta Polymerase, domain 2"/>
    <property type="match status" value="1"/>
</dbReference>
<keyword evidence="2" id="KW-1185">Reference proteome</keyword>